<dbReference type="SUPFAM" id="SSF48452">
    <property type="entry name" value="TPR-like"/>
    <property type="match status" value="1"/>
</dbReference>
<gene>
    <name evidence="2" type="ORF">VK792_17810</name>
</gene>
<proteinExistence type="predicted"/>
<dbReference type="SMART" id="SM01043">
    <property type="entry name" value="BTAD"/>
    <property type="match status" value="1"/>
</dbReference>
<dbReference type="InterPro" id="IPR036388">
    <property type="entry name" value="WH-like_DNA-bd_sf"/>
</dbReference>
<organism evidence="2 3">
    <name type="scientific">Mesobacterium hydrothermale</name>
    <dbReference type="NCBI Taxonomy" id="3111907"/>
    <lineage>
        <taxon>Bacteria</taxon>
        <taxon>Pseudomonadati</taxon>
        <taxon>Pseudomonadota</taxon>
        <taxon>Alphaproteobacteria</taxon>
        <taxon>Rhodobacterales</taxon>
        <taxon>Roseobacteraceae</taxon>
        <taxon>Mesobacterium</taxon>
    </lineage>
</organism>
<dbReference type="EMBL" id="JAYLLH010000039">
    <property type="protein sequence ID" value="MEC3863153.1"/>
    <property type="molecule type" value="Genomic_DNA"/>
</dbReference>
<evidence type="ECO:0000313" key="2">
    <source>
        <dbReference type="EMBL" id="MEC3863153.1"/>
    </source>
</evidence>
<dbReference type="Gene3D" id="1.10.10.10">
    <property type="entry name" value="Winged helix-like DNA-binding domain superfamily/Winged helix DNA-binding domain"/>
    <property type="match status" value="1"/>
</dbReference>
<evidence type="ECO:0000259" key="1">
    <source>
        <dbReference type="SMART" id="SM01043"/>
    </source>
</evidence>
<dbReference type="Pfam" id="PF03704">
    <property type="entry name" value="BTAD"/>
    <property type="match status" value="1"/>
</dbReference>
<protein>
    <submittedName>
        <fullName evidence="2">BTAD domain-containing putative transcriptional regulator</fullName>
    </submittedName>
</protein>
<dbReference type="PANTHER" id="PTHR35807">
    <property type="entry name" value="TRANSCRIPTIONAL REGULATOR REDD-RELATED"/>
    <property type="match status" value="1"/>
</dbReference>
<sequence length="656" mass="71555">MALVCDTLELFLLSDWKAEIGPVQIDLRGQKRRALLTYLTLLDGRPSHRDDLAELFWPAVDLRKARASLRQALTDLRKALGADLIKSDGELVSMSRARATTDVADLARDLRASHSGAHVETALRGMAGLLRAFDGIGPALDDWLQDTRARLTDLVFDAASVRLQDPAVSAEAQLRLARAVLELDALYEVAVRAQMKALADLNDNAAALRVYHGFYERIELELAVEPSVETQELAIRIKLQTPAEDAVLASATPAPGSARPLTLVAVLPFERLGAPDIPDYMILGMLDQITCVMAAYRSPAVISSNSTRQFLGQAINPTEVGRQLDARYVVTGSISGSGAAQVLSVQLCDGANGRVYWAKNLTLSRSEALTQSLALAQDIARAIEPSLNLAELDRARAIPPDALEPHHLVLQAKDLMFRLSPVDFARARGLLDQALGTGASFAPAFALSAEWYAINLWQGWSRQSRDDSERLIDHARRALQHSPGDGRAMAQWGHYKIALERDFDGALALMDEAQQMAPSDSETLIWTVPTLAHSGQATRALQNGTEALRLSPFDPFQFRNEHFVSLAHYANHDHEAAARLGLACFSKAPNYGSNLRVTIAALQAAGRTAEAADLAIHHGQVEPRYSLNRVRDRMGFRDAETQDVYVSRLLAAGIAA</sequence>
<feature type="domain" description="Bacterial transcriptional activator" evidence="1">
    <location>
        <begin position="101"/>
        <end position="238"/>
    </location>
</feature>
<keyword evidence="3" id="KW-1185">Reference proteome</keyword>
<comment type="caution">
    <text evidence="2">The sequence shown here is derived from an EMBL/GenBank/DDBJ whole genome shotgun (WGS) entry which is preliminary data.</text>
</comment>
<evidence type="ECO:0000313" key="3">
    <source>
        <dbReference type="Proteomes" id="UP001348149"/>
    </source>
</evidence>
<dbReference type="InterPro" id="IPR005158">
    <property type="entry name" value="BTAD"/>
</dbReference>
<dbReference type="InterPro" id="IPR051677">
    <property type="entry name" value="AfsR-DnrI-RedD_regulator"/>
</dbReference>
<accession>A0ABU6HNY0</accession>
<dbReference type="RefSeq" id="WP_326299222.1">
    <property type="nucleotide sequence ID" value="NZ_JAYLLH010000039.1"/>
</dbReference>
<name>A0ABU6HNY0_9RHOB</name>
<dbReference type="Gene3D" id="1.25.40.10">
    <property type="entry name" value="Tetratricopeptide repeat domain"/>
    <property type="match status" value="1"/>
</dbReference>
<dbReference type="InterPro" id="IPR016032">
    <property type="entry name" value="Sig_transdc_resp-reg_C-effctor"/>
</dbReference>
<reference evidence="2 3" key="1">
    <citation type="submission" date="2024-01" db="EMBL/GenBank/DDBJ databases">
        <title>Mesobacterium rodlantinim sp. nov., isolated from shallow sea hydrothermal systems off Kueishantao Island.</title>
        <authorList>
            <person name="Su Z."/>
            <person name="Tang K."/>
        </authorList>
    </citation>
    <scope>NUCLEOTIDE SEQUENCE [LARGE SCALE GENOMIC DNA]</scope>
    <source>
        <strain evidence="2 3">TK19101</strain>
    </source>
</reference>
<dbReference type="SUPFAM" id="SSF46894">
    <property type="entry name" value="C-terminal effector domain of the bipartite response regulators"/>
    <property type="match status" value="1"/>
</dbReference>
<dbReference type="InterPro" id="IPR011990">
    <property type="entry name" value="TPR-like_helical_dom_sf"/>
</dbReference>
<dbReference type="Proteomes" id="UP001348149">
    <property type="component" value="Unassembled WGS sequence"/>
</dbReference>